<evidence type="ECO:0000313" key="2">
    <source>
        <dbReference type="Proteomes" id="UP000001542"/>
    </source>
</evidence>
<sequence length="432" mass="49105">MFSPQDQVRIISSSTTFYPIDSRGDIGLTLINSIAFLQENFKENIESFTAEDQIVVLQTWNGLLFTITSPKIYSEEILRFALQIIKDTAAFLFGPHFETTMSINISQALRELYAKYIEKFFTLANKDYKFLLMIPPMDFTYSKLNSQLKELARNDVVGINETFVECIIFKSHKIISRFSRGENPVLELSDIFQLCLLEQVVYPDEVEASQLNMSHLKIHLKSEGQIQPFIVSSGKCGSCVIIIISNINQIKQEDKDRIQKIGQQINLIVVSSNSEQSTIPESFQITGLLHYILINRTTGEVYETQQQLKSQQDPKWVTLKEKLKQKMSSVAIQAAVTGSPTVIRNEMVFQYTYDLIFINKKQKEVIPKSIPPTVFGDRSGLSWKQLAADAVQEDNVMCYEMLACYLGVMNTADVIKANAHLFKTITGIKRSP</sequence>
<dbReference type="InterPro" id="IPR026053">
    <property type="entry name" value="HPS1"/>
</dbReference>
<organism evidence="1 2">
    <name type="scientific">Trichomonas vaginalis (strain ATCC PRA-98 / G3)</name>
    <dbReference type="NCBI Taxonomy" id="412133"/>
    <lineage>
        <taxon>Eukaryota</taxon>
        <taxon>Metamonada</taxon>
        <taxon>Parabasalia</taxon>
        <taxon>Trichomonadida</taxon>
        <taxon>Trichomonadidae</taxon>
        <taxon>Trichomonas</taxon>
    </lineage>
</organism>
<dbReference type="Proteomes" id="UP000001542">
    <property type="component" value="Unassembled WGS sequence"/>
</dbReference>
<gene>
    <name evidence="1" type="ORF">TVAG_261960</name>
</gene>
<dbReference type="RefSeq" id="XP_001328169.1">
    <property type="nucleotide sequence ID" value="XM_001328134.1"/>
</dbReference>
<evidence type="ECO:0000313" key="1">
    <source>
        <dbReference type="EMBL" id="EAY15946.1"/>
    </source>
</evidence>
<dbReference type="EMBL" id="DS113248">
    <property type="protein sequence ID" value="EAY15946.1"/>
    <property type="molecule type" value="Genomic_DNA"/>
</dbReference>
<dbReference type="VEuPathDB" id="TrichDB:TVAGG3_0595530"/>
<protein>
    <recommendedName>
        <fullName evidence="3">CCZ1/INTU/HSP4 first Longin domain-containing protein</fullName>
    </recommendedName>
</protein>
<dbReference type="AlphaFoldDB" id="A2DUA8"/>
<dbReference type="PANTHER" id="PTHR12761">
    <property type="entry name" value="HERMANSKY-PUDLAK SYNDROME PROTEIN 1"/>
    <property type="match status" value="1"/>
</dbReference>
<reference evidence="1" key="1">
    <citation type="submission" date="2006-10" db="EMBL/GenBank/DDBJ databases">
        <authorList>
            <person name="Amadeo P."/>
            <person name="Zhao Q."/>
            <person name="Wortman J."/>
            <person name="Fraser-Liggett C."/>
            <person name="Carlton J."/>
        </authorList>
    </citation>
    <scope>NUCLEOTIDE SEQUENCE</scope>
    <source>
        <strain evidence="1">G3</strain>
    </source>
</reference>
<dbReference type="PANTHER" id="PTHR12761:SF1">
    <property type="entry name" value="BLOC-3 COMPLEX MEMBER HPS1"/>
    <property type="match status" value="1"/>
</dbReference>
<reference evidence="1" key="2">
    <citation type="journal article" date="2007" name="Science">
        <title>Draft genome sequence of the sexually transmitted pathogen Trichomonas vaginalis.</title>
        <authorList>
            <person name="Carlton J.M."/>
            <person name="Hirt R.P."/>
            <person name="Silva J.C."/>
            <person name="Delcher A.L."/>
            <person name="Schatz M."/>
            <person name="Zhao Q."/>
            <person name="Wortman J.R."/>
            <person name="Bidwell S.L."/>
            <person name="Alsmark U.C.M."/>
            <person name="Besteiro S."/>
            <person name="Sicheritz-Ponten T."/>
            <person name="Noel C.J."/>
            <person name="Dacks J.B."/>
            <person name="Foster P.G."/>
            <person name="Simillion C."/>
            <person name="Van de Peer Y."/>
            <person name="Miranda-Saavedra D."/>
            <person name="Barton G.J."/>
            <person name="Westrop G.D."/>
            <person name="Mueller S."/>
            <person name="Dessi D."/>
            <person name="Fiori P.L."/>
            <person name="Ren Q."/>
            <person name="Paulsen I."/>
            <person name="Zhang H."/>
            <person name="Bastida-Corcuera F.D."/>
            <person name="Simoes-Barbosa A."/>
            <person name="Brown M.T."/>
            <person name="Hayes R.D."/>
            <person name="Mukherjee M."/>
            <person name="Okumura C.Y."/>
            <person name="Schneider R."/>
            <person name="Smith A.J."/>
            <person name="Vanacova S."/>
            <person name="Villalvazo M."/>
            <person name="Haas B.J."/>
            <person name="Pertea M."/>
            <person name="Feldblyum T.V."/>
            <person name="Utterback T.R."/>
            <person name="Shu C.L."/>
            <person name="Osoegawa K."/>
            <person name="de Jong P.J."/>
            <person name="Hrdy I."/>
            <person name="Horvathova L."/>
            <person name="Zubacova Z."/>
            <person name="Dolezal P."/>
            <person name="Malik S.B."/>
            <person name="Logsdon J.M. Jr."/>
            <person name="Henze K."/>
            <person name="Gupta A."/>
            <person name="Wang C.C."/>
            <person name="Dunne R.L."/>
            <person name="Upcroft J.A."/>
            <person name="Upcroft P."/>
            <person name="White O."/>
            <person name="Salzberg S.L."/>
            <person name="Tang P."/>
            <person name="Chiu C.-H."/>
            <person name="Lee Y.-S."/>
            <person name="Embley T.M."/>
            <person name="Coombs G.H."/>
            <person name="Mottram J.C."/>
            <person name="Tachezy J."/>
            <person name="Fraser-Liggett C.M."/>
            <person name="Johnson P.J."/>
        </authorList>
    </citation>
    <scope>NUCLEOTIDE SEQUENCE [LARGE SCALE GENOMIC DNA]</scope>
    <source>
        <strain evidence="1">G3</strain>
    </source>
</reference>
<proteinExistence type="predicted"/>
<dbReference type="VEuPathDB" id="TrichDB:TVAG_261960"/>
<dbReference type="GO" id="GO:0031085">
    <property type="term" value="C:BLOC-3 complex"/>
    <property type="evidence" value="ECO:0000318"/>
    <property type="project" value="GO_Central"/>
</dbReference>
<dbReference type="OrthoDB" id="10496282at2759"/>
<evidence type="ECO:0008006" key="3">
    <source>
        <dbReference type="Google" id="ProtNLM"/>
    </source>
</evidence>
<accession>A2DUA8</accession>
<keyword evidence="2" id="KW-1185">Reference proteome</keyword>
<dbReference type="STRING" id="5722.A2DUA8"/>
<name>A2DUA8_TRIV3</name>
<dbReference type="InParanoid" id="A2DUA8"/>
<dbReference type="KEGG" id="tva:4773956"/>